<sequence>MPAGLDAEFFRLQRCSLRHPASGIRHLASGIWHLASGIWHLASGIWHLASGIWRRIACWPGFDEAQASVGGGYATTSSAHKMLRYCHAAKRGRYG</sequence>
<evidence type="ECO:0000313" key="2">
    <source>
        <dbReference type="Proteomes" id="UP000028782"/>
    </source>
</evidence>
<dbReference type="KEGG" id="ctes:O987_19035"/>
<dbReference type="AlphaFoldDB" id="A0A076PM22"/>
<accession>A0A076PM22</accession>
<evidence type="ECO:0000313" key="1">
    <source>
        <dbReference type="EMBL" id="AIJ47909.1"/>
    </source>
</evidence>
<protein>
    <submittedName>
        <fullName evidence="1">Uncharacterized protein</fullName>
    </submittedName>
</protein>
<gene>
    <name evidence="1" type="ORF">O987_19035</name>
</gene>
<name>A0A076PM22_COMTE</name>
<reference evidence="1 2" key="1">
    <citation type="journal article" date="2014" name="Genome Announc.">
        <title>Complete Genome Sequence of Polychlorinated Biphenyl Degrader Comamonas testosteroni TK102 (NBRC 109938).</title>
        <authorList>
            <person name="Fukuda K."/>
            <person name="Hosoyama A."/>
            <person name="Tsuchikane K."/>
            <person name="Ohji S."/>
            <person name="Yamazoe A."/>
            <person name="Fujita N."/>
            <person name="Shintani M."/>
            <person name="Kimbara K."/>
        </authorList>
    </citation>
    <scope>NUCLEOTIDE SEQUENCE [LARGE SCALE GENOMIC DNA]</scope>
    <source>
        <strain evidence="1">TK102</strain>
    </source>
</reference>
<proteinExistence type="predicted"/>
<dbReference type="EMBL" id="CP006704">
    <property type="protein sequence ID" value="AIJ47909.1"/>
    <property type="molecule type" value="Genomic_DNA"/>
</dbReference>
<dbReference type="Proteomes" id="UP000028782">
    <property type="component" value="Chromosome"/>
</dbReference>
<dbReference type="HOGENOM" id="CLU_2368007_0_0_4"/>
<organism evidence="1 2">
    <name type="scientific">Comamonas testosteroni TK102</name>
    <dbReference type="NCBI Taxonomy" id="1392005"/>
    <lineage>
        <taxon>Bacteria</taxon>
        <taxon>Pseudomonadati</taxon>
        <taxon>Pseudomonadota</taxon>
        <taxon>Betaproteobacteria</taxon>
        <taxon>Burkholderiales</taxon>
        <taxon>Comamonadaceae</taxon>
        <taxon>Comamonas</taxon>
    </lineage>
</organism>